<accession>A0A1G6X021</accession>
<dbReference type="EMBL" id="FMZO01000012">
    <property type="protein sequence ID" value="SDD71441.1"/>
    <property type="molecule type" value="Genomic_DNA"/>
</dbReference>
<dbReference type="Proteomes" id="UP000198757">
    <property type="component" value="Unassembled WGS sequence"/>
</dbReference>
<dbReference type="OrthoDB" id="662344at2"/>
<gene>
    <name evidence="2" type="ORF">SAMN04487894_11289</name>
</gene>
<dbReference type="AlphaFoldDB" id="A0A1G6X021"/>
<proteinExistence type="predicted"/>
<feature type="signal peptide" evidence="1">
    <location>
        <begin position="1"/>
        <end position="22"/>
    </location>
</feature>
<keyword evidence="3" id="KW-1185">Reference proteome</keyword>
<sequence>MKNRFVLLMVLLLLNRSAPAQFEGYYIAKPIDGSNEKTHFILEKTGRFHIFSEDRYLEGTWKAVERNKARFVFGATDPVDLFVSGGNGHAGQICFRGFGNREAFVRIGPSGESFRPIYKEAPRCAYEYYTYIPVNRKECHEITIAIKQPGQDRNAPAFLYTYQIPETYDEIYAVVNDNTVSRERNLSIEYRDGHYKIGSVELEKQQTGPSSLTQVLRERREQLSRHQIKAFRKELYIKKGTVEKILPGRSRKTIRVAGNPVIEVVCPDESQLPQLTLPPPRIQP</sequence>
<evidence type="ECO:0000256" key="1">
    <source>
        <dbReference type="SAM" id="SignalP"/>
    </source>
</evidence>
<reference evidence="3" key="1">
    <citation type="submission" date="2016-10" db="EMBL/GenBank/DDBJ databases">
        <authorList>
            <person name="Varghese N."/>
            <person name="Submissions S."/>
        </authorList>
    </citation>
    <scope>NUCLEOTIDE SEQUENCE [LARGE SCALE GENOMIC DNA]</scope>
    <source>
        <strain evidence="3">DSM 25811 / CCM 8410 / LMG 26954 / E90</strain>
    </source>
</reference>
<organism evidence="2 3">
    <name type="scientific">Niabella drilacis (strain DSM 25811 / CCM 8410 / CCUG 62505 / LMG 26954 / E90)</name>
    <dbReference type="NCBI Taxonomy" id="1285928"/>
    <lineage>
        <taxon>Bacteria</taxon>
        <taxon>Pseudomonadati</taxon>
        <taxon>Bacteroidota</taxon>
        <taxon>Chitinophagia</taxon>
        <taxon>Chitinophagales</taxon>
        <taxon>Chitinophagaceae</taxon>
        <taxon>Niabella</taxon>
    </lineage>
</organism>
<protein>
    <submittedName>
        <fullName evidence="2">Uncharacterized protein</fullName>
    </submittedName>
</protein>
<feature type="chain" id="PRO_5011580044" evidence="1">
    <location>
        <begin position="23"/>
        <end position="284"/>
    </location>
</feature>
<evidence type="ECO:0000313" key="3">
    <source>
        <dbReference type="Proteomes" id="UP000198757"/>
    </source>
</evidence>
<dbReference type="RefSeq" id="WP_090391802.1">
    <property type="nucleotide sequence ID" value="NZ_FMZO01000012.1"/>
</dbReference>
<name>A0A1G6X021_NIADE</name>
<keyword evidence="1" id="KW-0732">Signal</keyword>
<evidence type="ECO:0000313" key="2">
    <source>
        <dbReference type="EMBL" id="SDD71441.1"/>
    </source>
</evidence>